<dbReference type="FunFam" id="2.10.50.10:FF:000003">
    <property type="entry name" value="Tumor necrosis factor receptor superfamily member 19"/>
    <property type="match status" value="1"/>
</dbReference>
<dbReference type="GO" id="GO:0038023">
    <property type="term" value="F:signaling receptor activity"/>
    <property type="evidence" value="ECO:0007669"/>
    <property type="project" value="InterPro"/>
</dbReference>
<dbReference type="OMA" id="KTKCNGT"/>
<dbReference type="Pfam" id="PF00020">
    <property type="entry name" value="TNFR_c6"/>
    <property type="match status" value="1"/>
</dbReference>
<comment type="subcellular location">
    <subcellularLocation>
        <location evidence="1">Membrane</location>
        <topology evidence="1">Single-pass membrane protein</topology>
    </subcellularLocation>
</comment>
<keyword evidence="15" id="KW-1185">Reference proteome</keyword>
<feature type="region of interest" description="Disordered" evidence="10">
    <location>
        <begin position="326"/>
        <end position="361"/>
    </location>
</feature>
<feature type="repeat" description="TNFR-Cys" evidence="9">
    <location>
        <begin position="74"/>
        <end position="114"/>
    </location>
</feature>
<proteinExistence type="predicted"/>
<evidence type="ECO:0000256" key="11">
    <source>
        <dbReference type="SAM" id="Phobius"/>
    </source>
</evidence>
<keyword evidence="6" id="KW-1015">Disulfide bond</keyword>
<dbReference type="CDD" id="cd13418">
    <property type="entry name" value="TNFRSF19"/>
    <property type="match status" value="1"/>
</dbReference>
<keyword evidence="4 11" id="KW-1133">Transmembrane helix</keyword>
<keyword evidence="7" id="KW-0675">Receptor</keyword>
<keyword evidence="3" id="KW-0677">Repeat</keyword>
<dbReference type="OrthoDB" id="10017617at2759"/>
<evidence type="ECO:0000256" key="2">
    <source>
        <dbReference type="ARBA" id="ARBA00022692"/>
    </source>
</evidence>
<keyword evidence="2 11" id="KW-0812">Transmembrane</keyword>
<dbReference type="PROSITE" id="PS50050">
    <property type="entry name" value="TNFR_NGFR_2"/>
    <property type="match status" value="1"/>
</dbReference>
<dbReference type="AlphaFoldDB" id="A0A401PL39"/>
<accession>A0A401PL39</accession>
<comment type="caution">
    <text evidence="9">Lacks conserved residue(s) required for the propagation of feature annotation.</text>
</comment>
<dbReference type="STRING" id="75743.A0A401PL39"/>
<evidence type="ECO:0000256" key="5">
    <source>
        <dbReference type="ARBA" id="ARBA00023136"/>
    </source>
</evidence>
<sequence>MRVGMSHKQRHILQHLLIALLCLVRGAAGETGDCREQEYRDQAGNCVACKQCGPGKELSKECGFGYGDDGQCVTCRPSRFKEDWGFQKCKPCLDCTLVNRIQKANCTASSNAVCGDCLSGFYRKTKLGGFQEMECIPCGNPPPPYEPHCSTRVNLVKIPSTASSPRDTALAAVICSALAMVLLALLILCVIYCKKQFMEKKPSWSMRLQDTQLNGAELSSFDRQRINLSPHRTCTHCQQGPAQTCGPVHLVPSCCFDDTCSLEYTSESFYPSGSEINKRNMECCGEMLPSLRDVFTPSFGGDASEVWPLMGDSACSDVGSFCESLNPSNTEASPEDDTAFSPQSETPIIPPADNTCPRQEDQPESVCLQSLSVEVVGATVAFEKQEDAVDLGHLPSLNNGGQDQHQMEKRAEQVSIEDAGNFA</sequence>
<evidence type="ECO:0000313" key="14">
    <source>
        <dbReference type="EMBL" id="GCB73856.1"/>
    </source>
</evidence>
<evidence type="ECO:0000256" key="12">
    <source>
        <dbReference type="SAM" id="SignalP"/>
    </source>
</evidence>
<gene>
    <name evidence="14" type="ORF">scyTo_0002938</name>
</gene>
<name>A0A401PL39_SCYTO</name>
<dbReference type="InterPro" id="IPR047526">
    <property type="entry name" value="TNR19/27/EDAR"/>
</dbReference>
<evidence type="ECO:0000256" key="4">
    <source>
        <dbReference type="ARBA" id="ARBA00022989"/>
    </source>
</evidence>
<keyword evidence="12" id="KW-0732">Signal</keyword>
<reference evidence="14 15" key="1">
    <citation type="journal article" date="2018" name="Nat. Ecol. Evol.">
        <title>Shark genomes provide insights into elasmobranch evolution and the origin of vertebrates.</title>
        <authorList>
            <person name="Hara Y"/>
            <person name="Yamaguchi K"/>
            <person name="Onimaru K"/>
            <person name="Kadota M"/>
            <person name="Koyanagi M"/>
            <person name="Keeley SD"/>
            <person name="Tatsumi K"/>
            <person name="Tanaka K"/>
            <person name="Motone F"/>
            <person name="Kageyama Y"/>
            <person name="Nozu R"/>
            <person name="Adachi N"/>
            <person name="Nishimura O"/>
            <person name="Nakagawa R"/>
            <person name="Tanegashima C"/>
            <person name="Kiyatake I"/>
            <person name="Matsumoto R"/>
            <person name="Murakumo K"/>
            <person name="Nishida K"/>
            <person name="Terakita A"/>
            <person name="Kuratani S"/>
            <person name="Sato K"/>
            <person name="Hyodo S Kuraku.S."/>
        </authorList>
    </citation>
    <scope>NUCLEOTIDE SEQUENCE [LARGE SCALE GENOMIC DNA]</scope>
</reference>
<dbReference type="PRINTS" id="PR01969">
    <property type="entry name" value="TNFACTORR19"/>
</dbReference>
<dbReference type="InterPro" id="IPR001368">
    <property type="entry name" value="TNFR/NGFR_Cys_rich_reg"/>
</dbReference>
<dbReference type="InterPro" id="IPR022342">
    <property type="entry name" value="TNFR_19"/>
</dbReference>
<comment type="caution">
    <text evidence="14">The sequence shown here is derived from an EMBL/GenBank/DDBJ whole genome shotgun (WGS) entry which is preliminary data.</text>
</comment>
<evidence type="ECO:0000256" key="6">
    <source>
        <dbReference type="ARBA" id="ARBA00023157"/>
    </source>
</evidence>
<evidence type="ECO:0000256" key="1">
    <source>
        <dbReference type="ARBA" id="ARBA00004167"/>
    </source>
</evidence>
<dbReference type="Gene3D" id="2.10.50.10">
    <property type="entry name" value="Tumor Necrosis Factor Receptor, subunit A, domain 2"/>
    <property type="match status" value="1"/>
</dbReference>
<dbReference type="EMBL" id="BFAA01000765">
    <property type="protein sequence ID" value="GCB73856.1"/>
    <property type="molecule type" value="Genomic_DNA"/>
</dbReference>
<evidence type="ECO:0000256" key="3">
    <source>
        <dbReference type="ARBA" id="ARBA00022737"/>
    </source>
</evidence>
<dbReference type="PANTHER" id="PTHR12120:SF1">
    <property type="entry name" value="TUMOR NECROSIS FACTOR RECEPTOR SUPERFAMILY MEMBER 19"/>
    <property type="match status" value="1"/>
</dbReference>
<evidence type="ECO:0000256" key="7">
    <source>
        <dbReference type="ARBA" id="ARBA00023170"/>
    </source>
</evidence>
<evidence type="ECO:0000256" key="9">
    <source>
        <dbReference type="PROSITE-ProRule" id="PRU00206"/>
    </source>
</evidence>
<dbReference type="PANTHER" id="PTHR12120">
    <property type="entry name" value="TNFR-CYS DOMAIN-CONTAINING PROTEIN"/>
    <property type="match status" value="1"/>
</dbReference>
<dbReference type="InterPro" id="IPR034047">
    <property type="entry name" value="TNFRSF19_N"/>
</dbReference>
<evidence type="ECO:0000313" key="15">
    <source>
        <dbReference type="Proteomes" id="UP000288216"/>
    </source>
</evidence>
<organism evidence="14 15">
    <name type="scientific">Scyliorhinus torazame</name>
    <name type="common">Cloudy catshark</name>
    <name type="synonym">Catulus torazame</name>
    <dbReference type="NCBI Taxonomy" id="75743"/>
    <lineage>
        <taxon>Eukaryota</taxon>
        <taxon>Metazoa</taxon>
        <taxon>Chordata</taxon>
        <taxon>Craniata</taxon>
        <taxon>Vertebrata</taxon>
        <taxon>Chondrichthyes</taxon>
        <taxon>Elasmobranchii</taxon>
        <taxon>Galeomorphii</taxon>
        <taxon>Galeoidea</taxon>
        <taxon>Carcharhiniformes</taxon>
        <taxon>Scyliorhinidae</taxon>
        <taxon>Scyliorhinus</taxon>
    </lineage>
</organism>
<evidence type="ECO:0000256" key="10">
    <source>
        <dbReference type="SAM" id="MobiDB-lite"/>
    </source>
</evidence>
<evidence type="ECO:0000259" key="13">
    <source>
        <dbReference type="PROSITE" id="PS50050"/>
    </source>
</evidence>
<evidence type="ECO:0000256" key="8">
    <source>
        <dbReference type="ARBA" id="ARBA00023180"/>
    </source>
</evidence>
<dbReference type="GO" id="GO:0046330">
    <property type="term" value="P:positive regulation of JNK cascade"/>
    <property type="evidence" value="ECO:0007669"/>
    <property type="project" value="InterPro"/>
</dbReference>
<feature type="domain" description="TNFR-Cys" evidence="13">
    <location>
        <begin position="74"/>
        <end position="114"/>
    </location>
</feature>
<dbReference type="SMART" id="SM00208">
    <property type="entry name" value="TNFR"/>
    <property type="match status" value="2"/>
</dbReference>
<feature type="region of interest" description="Disordered" evidence="10">
    <location>
        <begin position="392"/>
        <end position="423"/>
    </location>
</feature>
<dbReference type="PROSITE" id="PS00652">
    <property type="entry name" value="TNFR_NGFR_1"/>
    <property type="match status" value="2"/>
</dbReference>
<keyword evidence="5 11" id="KW-0472">Membrane</keyword>
<feature type="transmembrane region" description="Helical" evidence="11">
    <location>
        <begin position="169"/>
        <end position="193"/>
    </location>
</feature>
<keyword evidence="8" id="KW-0325">Glycoprotein</keyword>
<feature type="signal peptide" evidence="12">
    <location>
        <begin position="1"/>
        <end position="29"/>
    </location>
</feature>
<dbReference type="Proteomes" id="UP000288216">
    <property type="component" value="Unassembled WGS sequence"/>
</dbReference>
<feature type="chain" id="PRO_5019508216" description="TNFR-Cys domain-containing protein" evidence="12">
    <location>
        <begin position="30"/>
        <end position="423"/>
    </location>
</feature>
<dbReference type="GO" id="GO:0005886">
    <property type="term" value="C:plasma membrane"/>
    <property type="evidence" value="ECO:0007669"/>
    <property type="project" value="TreeGrafter"/>
</dbReference>
<dbReference type="GO" id="GO:0043123">
    <property type="term" value="P:positive regulation of canonical NF-kappaB signal transduction"/>
    <property type="evidence" value="ECO:0007669"/>
    <property type="project" value="InterPro"/>
</dbReference>
<protein>
    <recommendedName>
        <fullName evidence="13">TNFR-Cys domain-containing protein</fullName>
    </recommendedName>
</protein>